<keyword evidence="7" id="KW-1185">Reference proteome</keyword>
<evidence type="ECO:0000313" key="6">
    <source>
        <dbReference type="EMBL" id="CAI9092841.1"/>
    </source>
</evidence>
<dbReference type="PANTHER" id="PTHR47570:SF1">
    <property type="entry name" value="ZINC ION BINDING PROTEIN"/>
    <property type="match status" value="1"/>
</dbReference>
<dbReference type="GO" id="GO:0008270">
    <property type="term" value="F:zinc ion binding"/>
    <property type="evidence" value="ECO:0007669"/>
    <property type="project" value="UniProtKB-KW"/>
</dbReference>
<evidence type="ECO:0000256" key="4">
    <source>
        <dbReference type="PROSITE-ProRule" id="PRU00134"/>
    </source>
</evidence>
<keyword evidence="1" id="KW-0479">Metal-binding</keyword>
<evidence type="ECO:0000256" key="3">
    <source>
        <dbReference type="ARBA" id="ARBA00022833"/>
    </source>
</evidence>
<dbReference type="PANTHER" id="PTHR47570">
    <property type="entry name" value="ZINC ION BINDING PROTEIN"/>
    <property type="match status" value="1"/>
</dbReference>
<evidence type="ECO:0000259" key="5">
    <source>
        <dbReference type="PROSITE" id="PS50865"/>
    </source>
</evidence>
<proteinExistence type="predicted"/>
<dbReference type="Pfam" id="PF01753">
    <property type="entry name" value="zf-MYND"/>
    <property type="match status" value="1"/>
</dbReference>
<evidence type="ECO:0000256" key="1">
    <source>
        <dbReference type="ARBA" id="ARBA00022723"/>
    </source>
</evidence>
<evidence type="ECO:0000313" key="7">
    <source>
        <dbReference type="Proteomes" id="UP001161247"/>
    </source>
</evidence>
<keyword evidence="3" id="KW-0862">Zinc</keyword>
<feature type="domain" description="MYND-type" evidence="5">
    <location>
        <begin position="1"/>
        <end position="45"/>
    </location>
</feature>
<dbReference type="Pfam" id="PF20179">
    <property type="entry name" value="MSS51_C"/>
    <property type="match status" value="1"/>
</dbReference>
<dbReference type="SUPFAM" id="SSF144232">
    <property type="entry name" value="HIT/MYND zinc finger-like"/>
    <property type="match status" value="1"/>
</dbReference>
<dbReference type="InterPro" id="IPR046824">
    <property type="entry name" value="Mss51-like_C"/>
</dbReference>
<keyword evidence="2 4" id="KW-0863">Zinc-finger</keyword>
<protein>
    <submittedName>
        <fullName evidence="6">OLC1v1028182C1</fullName>
    </submittedName>
</protein>
<sequence>MECAGKGSRGRCSGPPTRLCSRCEAVAYCSISHQISHWTVHKDECERLEQQMKLADTLKDFPFTFSQEVVLQYPEKRDSRCSFLSKRGVHQLGMWLSECSCGASTSSLSCSRVIDSWDLSSTSCPCRGSSSPLLKQIASWKDYYEWRSIPFHSPVALLLHWPLTVYWAHQLAYSRSLVNRVGHKLCIHYLGPEKELHQLAAFGELYALFPGVDVHICFVGPEIPQERDGECIDLFSYAKCTQTDCECKSSGDCTLQSLNRSSKVTIQLHAGYYHDVHTDLFKQSSPDLIVAPNAGVAAYRSWLPTIELLKEMQVPAVFSDFCEEASCLAVNCINSITGSSPAIPIQLNPFRHPLPIKDSALLLPCYSNCFMFGM</sequence>
<reference evidence="6" key="1">
    <citation type="submission" date="2023-03" db="EMBL/GenBank/DDBJ databases">
        <authorList>
            <person name="Julca I."/>
        </authorList>
    </citation>
    <scope>NUCLEOTIDE SEQUENCE</scope>
</reference>
<name>A0AAV1CBX2_OLDCO</name>
<dbReference type="InterPro" id="IPR002893">
    <property type="entry name" value="Znf_MYND"/>
</dbReference>
<dbReference type="PROSITE" id="PS50865">
    <property type="entry name" value="ZF_MYND_2"/>
    <property type="match status" value="1"/>
</dbReference>
<gene>
    <name evidence="6" type="ORF">OLC1_LOCUS4409</name>
</gene>
<organism evidence="6 7">
    <name type="scientific">Oldenlandia corymbosa var. corymbosa</name>
    <dbReference type="NCBI Taxonomy" id="529605"/>
    <lineage>
        <taxon>Eukaryota</taxon>
        <taxon>Viridiplantae</taxon>
        <taxon>Streptophyta</taxon>
        <taxon>Embryophyta</taxon>
        <taxon>Tracheophyta</taxon>
        <taxon>Spermatophyta</taxon>
        <taxon>Magnoliopsida</taxon>
        <taxon>eudicotyledons</taxon>
        <taxon>Gunneridae</taxon>
        <taxon>Pentapetalae</taxon>
        <taxon>asterids</taxon>
        <taxon>lamiids</taxon>
        <taxon>Gentianales</taxon>
        <taxon>Rubiaceae</taxon>
        <taxon>Rubioideae</taxon>
        <taxon>Spermacoceae</taxon>
        <taxon>Hedyotis-Oldenlandia complex</taxon>
        <taxon>Oldenlandia</taxon>
    </lineage>
</organism>
<dbReference type="AlphaFoldDB" id="A0AAV1CBX2"/>
<dbReference type="Gene3D" id="6.10.140.2220">
    <property type="match status" value="1"/>
</dbReference>
<accession>A0AAV1CBX2</accession>
<dbReference type="Proteomes" id="UP001161247">
    <property type="component" value="Chromosome 2"/>
</dbReference>
<evidence type="ECO:0000256" key="2">
    <source>
        <dbReference type="ARBA" id="ARBA00022771"/>
    </source>
</evidence>
<dbReference type="EMBL" id="OX459119">
    <property type="protein sequence ID" value="CAI9092841.1"/>
    <property type="molecule type" value="Genomic_DNA"/>
</dbReference>